<sequence length="73" mass="8472">MPHLIPRLFKQEPLQRKITQLQDTIRERDAQLVAAGKEVEKAKQDGQLETFMVVAQRQIAYLEGQVRDLQKAE</sequence>
<dbReference type="AlphaFoldDB" id="A0A150H2R3"/>
<dbReference type="Proteomes" id="UP000075714">
    <property type="component" value="Unassembled WGS sequence"/>
</dbReference>
<name>A0A150H2R3_GONPE</name>
<protein>
    <submittedName>
        <fullName evidence="1">Uncharacterized protein</fullName>
    </submittedName>
</protein>
<accession>A0A150H2R3</accession>
<evidence type="ECO:0000313" key="2">
    <source>
        <dbReference type="Proteomes" id="UP000075714"/>
    </source>
</evidence>
<keyword evidence="2" id="KW-1185">Reference proteome</keyword>
<dbReference type="OrthoDB" id="534739at2759"/>
<reference evidence="2" key="1">
    <citation type="journal article" date="2016" name="Nat. Commun.">
        <title>The Gonium pectorale genome demonstrates co-option of cell cycle regulation during the evolution of multicellularity.</title>
        <authorList>
            <person name="Hanschen E.R."/>
            <person name="Marriage T.N."/>
            <person name="Ferris P.J."/>
            <person name="Hamaji T."/>
            <person name="Toyoda A."/>
            <person name="Fujiyama A."/>
            <person name="Neme R."/>
            <person name="Noguchi H."/>
            <person name="Minakuchi Y."/>
            <person name="Suzuki M."/>
            <person name="Kawai-Toyooka H."/>
            <person name="Smith D.R."/>
            <person name="Sparks H."/>
            <person name="Anderson J."/>
            <person name="Bakaric R."/>
            <person name="Luria V."/>
            <person name="Karger A."/>
            <person name="Kirschner M.W."/>
            <person name="Durand P.M."/>
            <person name="Michod R.E."/>
            <person name="Nozaki H."/>
            <person name="Olson B.J."/>
        </authorList>
    </citation>
    <scope>NUCLEOTIDE SEQUENCE [LARGE SCALE GENOMIC DNA]</scope>
    <source>
        <strain evidence="2">NIES-2863</strain>
    </source>
</reference>
<organism evidence="1 2">
    <name type="scientific">Gonium pectorale</name>
    <name type="common">Green alga</name>
    <dbReference type="NCBI Taxonomy" id="33097"/>
    <lineage>
        <taxon>Eukaryota</taxon>
        <taxon>Viridiplantae</taxon>
        <taxon>Chlorophyta</taxon>
        <taxon>core chlorophytes</taxon>
        <taxon>Chlorophyceae</taxon>
        <taxon>CS clade</taxon>
        <taxon>Chlamydomonadales</taxon>
        <taxon>Volvocaceae</taxon>
        <taxon>Gonium</taxon>
    </lineage>
</organism>
<proteinExistence type="predicted"/>
<dbReference type="EMBL" id="LSYV01000002">
    <property type="protein sequence ID" value="KXZ56361.1"/>
    <property type="molecule type" value="Genomic_DNA"/>
</dbReference>
<gene>
    <name evidence="1" type="ORF">GPECTOR_1g32</name>
</gene>
<evidence type="ECO:0000313" key="1">
    <source>
        <dbReference type="EMBL" id="KXZ56361.1"/>
    </source>
</evidence>
<comment type="caution">
    <text evidence="1">The sequence shown here is derived from an EMBL/GenBank/DDBJ whole genome shotgun (WGS) entry which is preliminary data.</text>
</comment>